<name>A0A3A4ZL69_UNCKA</name>
<sequence>DIQPKRLGIDYKNKWDDRWCNLLCIKTKKNFIFPKVSLDFRGYIYIIMILERQKKPQKGELKMYNLEFWHKGEQRAWNYIRAKRKDLNAMISEVIQAGLKRTNKEFIDPGQFKVSKIDLFYDGA</sequence>
<proteinExistence type="predicted"/>
<dbReference type="EMBL" id="QZJF01000008">
    <property type="protein sequence ID" value="RJR27627.1"/>
    <property type="molecule type" value="Genomic_DNA"/>
</dbReference>
<comment type="caution">
    <text evidence="1">The sequence shown here is derived from an EMBL/GenBank/DDBJ whole genome shotgun (WGS) entry which is preliminary data.</text>
</comment>
<evidence type="ECO:0000313" key="1">
    <source>
        <dbReference type="EMBL" id="RJR27627.1"/>
    </source>
</evidence>
<feature type="non-terminal residue" evidence="1">
    <location>
        <position position="1"/>
    </location>
</feature>
<accession>A0A3A4ZL69</accession>
<evidence type="ECO:0000313" key="2">
    <source>
        <dbReference type="Proteomes" id="UP000265540"/>
    </source>
</evidence>
<protein>
    <submittedName>
        <fullName evidence="1">Uncharacterized protein</fullName>
    </submittedName>
</protein>
<gene>
    <name evidence="1" type="ORF">C4561_01620</name>
</gene>
<organism evidence="1 2">
    <name type="scientific">candidate division WWE3 bacterium</name>
    <dbReference type="NCBI Taxonomy" id="2053526"/>
    <lineage>
        <taxon>Bacteria</taxon>
        <taxon>Katanobacteria</taxon>
    </lineage>
</organism>
<reference evidence="1 2" key="1">
    <citation type="journal article" date="2017" name="ISME J.">
        <title>Energy and carbon metabolisms in a deep terrestrial subsurface fluid microbial community.</title>
        <authorList>
            <person name="Momper L."/>
            <person name="Jungbluth S.P."/>
            <person name="Lee M.D."/>
            <person name="Amend J.P."/>
        </authorList>
    </citation>
    <scope>NUCLEOTIDE SEQUENCE [LARGE SCALE GENOMIC DNA]</scope>
    <source>
        <strain evidence="1">SURF_46</strain>
    </source>
</reference>
<dbReference type="AlphaFoldDB" id="A0A3A4ZL69"/>
<dbReference type="Proteomes" id="UP000265540">
    <property type="component" value="Unassembled WGS sequence"/>
</dbReference>